<organism evidence="5 6">
    <name type="scientific">Maledivibacter halophilus</name>
    <dbReference type="NCBI Taxonomy" id="36842"/>
    <lineage>
        <taxon>Bacteria</taxon>
        <taxon>Bacillati</taxon>
        <taxon>Bacillota</taxon>
        <taxon>Clostridia</taxon>
        <taxon>Peptostreptococcales</taxon>
        <taxon>Caminicellaceae</taxon>
        <taxon>Maledivibacter</taxon>
    </lineage>
</organism>
<dbReference type="InterPro" id="IPR005467">
    <property type="entry name" value="His_kinase_dom"/>
</dbReference>
<proteinExistence type="predicted"/>
<evidence type="ECO:0000256" key="1">
    <source>
        <dbReference type="ARBA" id="ARBA00022777"/>
    </source>
</evidence>
<dbReference type="InterPro" id="IPR036890">
    <property type="entry name" value="HATPase_C_sf"/>
</dbReference>
<keyword evidence="3" id="KW-1133">Transmembrane helix</keyword>
<evidence type="ECO:0000313" key="5">
    <source>
        <dbReference type="EMBL" id="SKC40297.1"/>
    </source>
</evidence>
<dbReference type="InterPro" id="IPR003594">
    <property type="entry name" value="HATPase_dom"/>
</dbReference>
<gene>
    <name evidence="5" type="ORF">SAMN02194393_00545</name>
</gene>
<dbReference type="Proteomes" id="UP000190285">
    <property type="component" value="Unassembled WGS sequence"/>
</dbReference>
<protein>
    <submittedName>
        <fullName evidence="5">Sensor_kinase_SpoOB-type, alpha-helical domain</fullName>
    </submittedName>
</protein>
<feature type="domain" description="Histidine kinase" evidence="4">
    <location>
        <begin position="181"/>
        <end position="282"/>
    </location>
</feature>
<dbReference type="SUPFAM" id="SSF55874">
    <property type="entry name" value="ATPase domain of HSP90 chaperone/DNA topoisomerase II/histidine kinase"/>
    <property type="match status" value="1"/>
</dbReference>
<dbReference type="RefSeq" id="WP_079489150.1">
    <property type="nucleotide sequence ID" value="NZ_FUZT01000001.1"/>
</dbReference>
<keyword evidence="3" id="KW-0472">Membrane</keyword>
<dbReference type="Gene3D" id="3.30.565.10">
    <property type="entry name" value="Histidine kinase-like ATPase, C-terminal domain"/>
    <property type="match status" value="1"/>
</dbReference>
<dbReference type="Pfam" id="PF14501">
    <property type="entry name" value="HATPase_c_5"/>
    <property type="match status" value="1"/>
</dbReference>
<dbReference type="PANTHER" id="PTHR40448">
    <property type="entry name" value="TWO-COMPONENT SENSOR HISTIDINE KINASE"/>
    <property type="match status" value="1"/>
</dbReference>
<dbReference type="PROSITE" id="PS50109">
    <property type="entry name" value="HIS_KIN"/>
    <property type="match status" value="1"/>
</dbReference>
<evidence type="ECO:0000256" key="3">
    <source>
        <dbReference type="SAM" id="Phobius"/>
    </source>
</evidence>
<evidence type="ECO:0000256" key="2">
    <source>
        <dbReference type="ARBA" id="ARBA00023012"/>
    </source>
</evidence>
<dbReference type="EMBL" id="FUZT01000001">
    <property type="protein sequence ID" value="SKC40297.1"/>
    <property type="molecule type" value="Genomic_DNA"/>
</dbReference>
<keyword evidence="1 5" id="KW-0808">Transferase</keyword>
<keyword evidence="2" id="KW-0902">Two-component regulatory system</keyword>
<dbReference type="GO" id="GO:0042802">
    <property type="term" value="F:identical protein binding"/>
    <property type="evidence" value="ECO:0007669"/>
    <property type="project" value="TreeGrafter"/>
</dbReference>
<keyword evidence="6" id="KW-1185">Reference proteome</keyword>
<sequence>MKNKNKYIIIFTMLFQAIIISILNGIIWNSNTLNIIEENIFFNYILTVIIVITTTLIFISLKKFSYYEKKEAEFKLIKANMKNTEELINLLHSQRLEYLTHIQSIGALVYLEEYEELSKYLKGISKNYRFNGGIISAGHPALTALINAKREIAREKNIFFYTRIKQKLNCMNIPSWDLCILFSNLIENAIEAASMTEGKKWMKVVIDYYNNNFVFEIENTGQMENNIMKNLFKQGNTSKASSGRGYGLYISKKILDKYDGSIDIKNTDIGTVLCTVTLPREVGNYNEEVS</sequence>
<dbReference type="InterPro" id="IPR032834">
    <property type="entry name" value="NatK-like_C"/>
</dbReference>
<dbReference type="Gene3D" id="1.10.287.130">
    <property type="match status" value="1"/>
</dbReference>
<dbReference type="PANTHER" id="PTHR40448:SF1">
    <property type="entry name" value="TWO-COMPONENT SENSOR HISTIDINE KINASE"/>
    <property type="match status" value="1"/>
</dbReference>
<evidence type="ECO:0000313" key="6">
    <source>
        <dbReference type="Proteomes" id="UP000190285"/>
    </source>
</evidence>
<keyword evidence="1 5" id="KW-0418">Kinase</keyword>
<dbReference type="AlphaFoldDB" id="A0A1T5IMB3"/>
<feature type="transmembrane region" description="Helical" evidence="3">
    <location>
        <begin position="7"/>
        <end position="28"/>
    </location>
</feature>
<dbReference type="SMART" id="SM00387">
    <property type="entry name" value="HATPase_c"/>
    <property type="match status" value="1"/>
</dbReference>
<dbReference type="GO" id="GO:0000160">
    <property type="term" value="P:phosphorelay signal transduction system"/>
    <property type="evidence" value="ECO:0007669"/>
    <property type="project" value="UniProtKB-KW"/>
</dbReference>
<keyword evidence="3" id="KW-0812">Transmembrane</keyword>
<accession>A0A1T5IMB3</accession>
<reference evidence="5 6" key="1">
    <citation type="submission" date="2017-02" db="EMBL/GenBank/DDBJ databases">
        <authorList>
            <person name="Peterson S.W."/>
        </authorList>
    </citation>
    <scope>NUCLEOTIDE SEQUENCE [LARGE SCALE GENOMIC DNA]</scope>
    <source>
        <strain evidence="5 6">M1</strain>
    </source>
</reference>
<feature type="transmembrane region" description="Helical" evidence="3">
    <location>
        <begin position="40"/>
        <end position="61"/>
    </location>
</feature>
<evidence type="ECO:0000259" key="4">
    <source>
        <dbReference type="PROSITE" id="PS50109"/>
    </source>
</evidence>
<dbReference type="GO" id="GO:0016301">
    <property type="term" value="F:kinase activity"/>
    <property type="evidence" value="ECO:0007669"/>
    <property type="project" value="UniProtKB-KW"/>
</dbReference>
<dbReference type="OrthoDB" id="1634477at2"/>
<dbReference type="STRING" id="36842.SAMN02194393_00545"/>
<name>A0A1T5IMB3_9FIRM</name>